<evidence type="ECO:0000313" key="2">
    <source>
        <dbReference type="EMBL" id="THF99833.1"/>
    </source>
</evidence>
<dbReference type="PANTHER" id="PTHR31659">
    <property type="entry name" value="PROTEIN: UPF0503-LIKE PROTEIN, PUTATIVE (DUF740)-RELATED"/>
    <property type="match status" value="1"/>
</dbReference>
<reference evidence="2 3" key="1">
    <citation type="journal article" date="2018" name="Proc. Natl. Acad. Sci. U.S.A.">
        <title>Draft genome sequence of Camellia sinensis var. sinensis provides insights into the evolution of the tea genome and tea quality.</title>
        <authorList>
            <person name="Wei C."/>
            <person name="Yang H."/>
            <person name="Wang S."/>
            <person name="Zhao J."/>
            <person name="Liu C."/>
            <person name="Gao L."/>
            <person name="Xia E."/>
            <person name="Lu Y."/>
            <person name="Tai Y."/>
            <person name="She G."/>
            <person name="Sun J."/>
            <person name="Cao H."/>
            <person name="Tong W."/>
            <person name="Gao Q."/>
            <person name="Li Y."/>
            <person name="Deng W."/>
            <person name="Jiang X."/>
            <person name="Wang W."/>
            <person name="Chen Q."/>
            <person name="Zhang S."/>
            <person name="Li H."/>
            <person name="Wu J."/>
            <person name="Wang P."/>
            <person name="Li P."/>
            <person name="Shi C."/>
            <person name="Zheng F."/>
            <person name="Jian J."/>
            <person name="Huang B."/>
            <person name="Shan D."/>
            <person name="Shi M."/>
            <person name="Fang C."/>
            <person name="Yue Y."/>
            <person name="Li F."/>
            <person name="Li D."/>
            <person name="Wei S."/>
            <person name="Han B."/>
            <person name="Jiang C."/>
            <person name="Yin Y."/>
            <person name="Xia T."/>
            <person name="Zhang Z."/>
            <person name="Bennetzen J.L."/>
            <person name="Zhao S."/>
            <person name="Wan X."/>
        </authorList>
    </citation>
    <scope>NUCLEOTIDE SEQUENCE [LARGE SCALE GENOMIC DNA]</scope>
    <source>
        <strain evidence="3">cv. Shuchazao</strain>
        <tissue evidence="2">Leaf</tissue>
    </source>
</reference>
<sequence>MTPDPLTKPRRLSTTCHRHPSKPVTGFCALCLHERLAVLDSSATSASTSGVGGGRAKGTSGRIRAGEAELRRCQSYSASKCGGSYGVSEPRRKSCDVGGRNTLWLLFNLDDEENGVKRVESKNLGFSGVTGCSAFESEEVQNGYEIRVSEDALEQNVNASEQRVEEEVEEEELKTMKEHIELEWKSRKQTGRDLKNIAGSFLVAASIFSQKLRKWRLKQRPNNRRGGRGDRGGGDLSPAAKLNGRKLRETQSEVGDYGFGRRSCDTDPRFSVDACRISLDDPRFSFDEPRASWDGYMIARTIPRLAPMLSAIDNVMIQPIMNKSEFGISVEDQMTSIIEDEMTSGGSAHTRDYCSDSSSSHRQNSFDCSSSSRSSNKKTVVVEVDEMKSIPNSHVSPSTIDVFHRMKFVVTDRDTGNSNFNSIRFDHLENLESASKDASSVAGGGYLNRFKKFGRWRKGWNILGSKHRLSDTRNGEVDGNLNCHPLRDCEAKQSEEANGASLARSGSCVSARSYDKKMGSYHRSLSVAEARGYAKKGREESVLERNRSARYSPSNLDNGLLRFHLTPLWSYRRKSGRNRLKNSQSIARSVLRLN</sequence>
<dbReference type="InterPro" id="IPR008004">
    <property type="entry name" value="OCTOPUS-like"/>
</dbReference>
<accession>A0A4S4DCG5</accession>
<dbReference type="AlphaFoldDB" id="A0A4S4DCG5"/>
<protein>
    <submittedName>
        <fullName evidence="2">Uncharacterized protein</fullName>
    </submittedName>
</protein>
<evidence type="ECO:0000313" key="3">
    <source>
        <dbReference type="Proteomes" id="UP000306102"/>
    </source>
</evidence>
<dbReference type="Pfam" id="PF05340">
    <property type="entry name" value="DUF740"/>
    <property type="match status" value="1"/>
</dbReference>
<feature type="region of interest" description="Disordered" evidence="1">
    <location>
        <begin position="342"/>
        <end position="373"/>
    </location>
</feature>
<name>A0A4S4DCG5_CAMSN</name>
<organism evidence="2 3">
    <name type="scientific">Camellia sinensis var. sinensis</name>
    <name type="common">China tea</name>
    <dbReference type="NCBI Taxonomy" id="542762"/>
    <lineage>
        <taxon>Eukaryota</taxon>
        <taxon>Viridiplantae</taxon>
        <taxon>Streptophyta</taxon>
        <taxon>Embryophyta</taxon>
        <taxon>Tracheophyta</taxon>
        <taxon>Spermatophyta</taxon>
        <taxon>Magnoliopsida</taxon>
        <taxon>eudicotyledons</taxon>
        <taxon>Gunneridae</taxon>
        <taxon>Pentapetalae</taxon>
        <taxon>asterids</taxon>
        <taxon>Ericales</taxon>
        <taxon>Theaceae</taxon>
        <taxon>Camellia</taxon>
    </lineage>
</organism>
<feature type="region of interest" description="Disordered" evidence="1">
    <location>
        <begin position="218"/>
        <end position="247"/>
    </location>
</feature>
<proteinExistence type="predicted"/>
<keyword evidence="3" id="KW-1185">Reference proteome</keyword>
<feature type="compositionally biased region" description="Polar residues" evidence="1">
    <location>
        <begin position="355"/>
        <end position="368"/>
    </location>
</feature>
<dbReference type="Proteomes" id="UP000306102">
    <property type="component" value="Unassembled WGS sequence"/>
</dbReference>
<gene>
    <name evidence="2" type="ORF">TEA_002341</name>
</gene>
<dbReference type="PANTHER" id="PTHR31659:SF0">
    <property type="entry name" value="EMB|CAB61945.1"/>
    <property type="match status" value="1"/>
</dbReference>
<comment type="caution">
    <text evidence="2">The sequence shown here is derived from an EMBL/GenBank/DDBJ whole genome shotgun (WGS) entry which is preliminary data.</text>
</comment>
<evidence type="ECO:0000256" key="1">
    <source>
        <dbReference type="SAM" id="MobiDB-lite"/>
    </source>
</evidence>
<dbReference type="EMBL" id="SDRB02011842">
    <property type="protein sequence ID" value="THF99833.1"/>
    <property type="molecule type" value="Genomic_DNA"/>
</dbReference>